<feature type="domain" description="IrrE N-terminal-like" evidence="1">
    <location>
        <begin position="88"/>
        <end position="173"/>
    </location>
</feature>
<reference evidence="2 3" key="1">
    <citation type="journal article" date="2019" name="Int. J. Syst. Evol. Microbiol.">
        <title>The Global Catalogue of Microorganisms (GCM) 10K type strain sequencing project: providing services to taxonomists for standard genome sequencing and annotation.</title>
        <authorList>
            <consortium name="The Broad Institute Genomics Platform"/>
            <consortium name="The Broad Institute Genome Sequencing Center for Infectious Disease"/>
            <person name="Wu L."/>
            <person name="Ma J."/>
        </authorList>
    </citation>
    <scope>NUCLEOTIDE SEQUENCE [LARGE SCALE GENOMIC DNA]</scope>
    <source>
        <strain evidence="2 3">JCM 13813</strain>
    </source>
</reference>
<evidence type="ECO:0000313" key="3">
    <source>
        <dbReference type="Proteomes" id="UP001501161"/>
    </source>
</evidence>
<gene>
    <name evidence="2" type="ORF">GCM10009726_33910</name>
</gene>
<dbReference type="Proteomes" id="UP001501161">
    <property type="component" value="Unassembled WGS sequence"/>
</dbReference>
<protein>
    <recommendedName>
        <fullName evidence="1">IrrE N-terminal-like domain-containing protein</fullName>
    </recommendedName>
</protein>
<dbReference type="RefSeq" id="WP_231251054.1">
    <property type="nucleotide sequence ID" value="NZ_JAIGQB010000004.1"/>
</dbReference>
<name>A0ABN2XNC2_9ACTN</name>
<organism evidence="2 3">
    <name type="scientific">Nocardioides furvisabuli</name>
    <dbReference type="NCBI Taxonomy" id="375542"/>
    <lineage>
        <taxon>Bacteria</taxon>
        <taxon>Bacillati</taxon>
        <taxon>Actinomycetota</taxon>
        <taxon>Actinomycetes</taxon>
        <taxon>Propionibacteriales</taxon>
        <taxon>Nocardioidaceae</taxon>
        <taxon>Nocardioides</taxon>
    </lineage>
</organism>
<dbReference type="InterPro" id="IPR010359">
    <property type="entry name" value="IrrE_HExxH"/>
</dbReference>
<comment type="caution">
    <text evidence="2">The sequence shown here is derived from an EMBL/GenBank/DDBJ whole genome shotgun (WGS) entry which is preliminary data.</text>
</comment>
<keyword evidence="3" id="KW-1185">Reference proteome</keyword>
<dbReference type="Pfam" id="PF06114">
    <property type="entry name" value="Peptidase_M78"/>
    <property type="match status" value="1"/>
</dbReference>
<accession>A0ABN2XNC2</accession>
<dbReference type="EMBL" id="BAAAMQ010000017">
    <property type="protein sequence ID" value="GAA2115251.1"/>
    <property type="molecule type" value="Genomic_DNA"/>
</dbReference>
<sequence length="347" mass="37344">MAGLPRATYDEWRSPTVLGRAVEHLCEGLADNHPAAMPTLRAAPLVALHAIQGLTVEQTTAARSSVCPIDGIYDAVTATIRYRHFGNARDDFTLLHELAHHLLAQDEDWCFEVRPALAKSGGEIEERIASAFAAAILIEPADAEGAFRLGVTGSSLRDLVERSRASASAVLMRSLEEPGHRLVMITSLAGSVMFAQTTGEPYAPGRGISQPGVLDLIERARLNSDRRARKDGGIGILYATGKTNPHVRLDVALGGGYAYVVATPLAVDLRINTGSDDPTEWYHTCVQGCGHTFARSEADSTCPECTEPRCPRCNGCECQREVYCSACFMSLPTARARTGATVCEDCE</sequence>
<proteinExistence type="predicted"/>
<evidence type="ECO:0000313" key="2">
    <source>
        <dbReference type="EMBL" id="GAA2115251.1"/>
    </source>
</evidence>
<evidence type="ECO:0000259" key="1">
    <source>
        <dbReference type="Pfam" id="PF06114"/>
    </source>
</evidence>
<dbReference type="Gene3D" id="1.10.10.2910">
    <property type="match status" value="1"/>
</dbReference>